<accession>A0A9D4ZNF8</accession>
<proteinExistence type="predicted"/>
<name>A0A9D4ZNF8_ADICA</name>
<feature type="region of interest" description="Disordered" evidence="1">
    <location>
        <begin position="144"/>
        <end position="164"/>
    </location>
</feature>
<keyword evidence="3" id="KW-1185">Reference proteome</keyword>
<feature type="compositionally biased region" description="Basic and acidic residues" evidence="1">
    <location>
        <begin position="9"/>
        <end position="22"/>
    </location>
</feature>
<sequence length="271" mass="30056">MQTRRKREPLHEDAAETAEKPRRGAKKRGRPVSSEEEKPEQAGPKKAPSRPRLQKTPSKKRTAGKKGPKSGKKGAPQAEPSTAQASTSGHESEMKEAENKIKVNRAPVLTMWVAAVAEREGYSFEEGLSFGKAIAGLMAQSKGRSLGVYEEPSEEKKEERKRKRKELERFPVFGMNVPGKTTQEGFRLAVQSGKPISPSSVAEYLYRSFGANHERAKGAMEDLANSFPEDEVGKAAYSLYERFRPTVPYGVKGWGAKGFLDIESMRGMRKE</sequence>
<dbReference type="AlphaFoldDB" id="A0A9D4ZNF8"/>
<feature type="compositionally biased region" description="Basic and acidic residues" evidence="1">
    <location>
        <begin position="90"/>
        <end position="101"/>
    </location>
</feature>
<feature type="compositionally biased region" description="Basic residues" evidence="1">
    <location>
        <begin position="47"/>
        <end position="72"/>
    </location>
</feature>
<dbReference type="Proteomes" id="UP000886520">
    <property type="component" value="Chromosome 2"/>
</dbReference>
<protein>
    <submittedName>
        <fullName evidence="2">Uncharacterized protein</fullName>
    </submittedName>
</protein>
<feature type="compositionally biased region" description="Polar residues" evidence="1">
    <location>
        <begin position="79"/>
        <end position="89"/>
    </location>
</feature>
<dbReference type="EMBL" id="JABFUD020000003">
    <property type="protein sequence ID" value="KAI5082073.1"/>
    <property type="molecule type" value="Genomic_DNA"/>
</dbReference>
<dbReference type="OrthoDB" id="514070at2759"/>
<gene>
    <name evidence="2" type="ORF">GOP47_0001816</name>
</gene>
<evidence type="ECO:0000313" key="3">
    <source>
        <dbReference type="Proteomes" id="UP000886520"/>
    </source>
</evidence>
<organism evidence="2 3">
    <name type="scientific">Adiantum capillus-veneris</name>
    <name type="common">Maidenhair fern</name>
    <dbReference type="NCBI Taxonomy" id="13818"/>
    <lineage>
        <taxon>Eukaryota</taxon>
        <taxon>Viridiplantae</taxon>
        <taxon>Streptophyta</taxon>
        <taxon>Embryophyta</taxon>
        <taxon>Tracheophyta</taxon>
        <taxon>Polypodiopsida</taxon>
        <taxon>Polypodiidae</taxon>
        <taxon>Polypodiales</taxon>
        <taxon>Pteridineae</taxon>
        <taxon>Pteridaceae</taxon>
        <taxon>Vittarioideae</taxon>
        <taxon>Adiantum</taxon>
    </lineage>
</organism>
<reference evidence="2" key="1">
    <citation type="submission" date="2021-01" db="EMBL/GenBank/DDBJ databases">
        <title>Adiantum capillus-veneris genome.</title>
        <authorList>
            <person name="Fang Y."/>
            <person name="Liao Q."/>
        </authorList>
    </citation>
    <scope>NUCLEOTIDE SEQUENCE</scope>
    <source>
        <strain evidence="2">H3</strain>
        <tissue evidence="2">Leaf</tissue>
    </source>
</reference>
<feature type="region of interest" description="Disordered" evidence="1">
    <location>
        <begin position="1"/>
        <end position="104"/>
    </location>
</feature>
<comment type="caution">
    <text evidence="2">The sequence shown here is derived from an EMBL/GenBank/DDBJ whole genome shotgun (WGS) entry which is preliminary data.</text>
</comment>
<evidence type="ECO:0000313" key="2">
    <source>
        <dbReference type="EMBL" id="KAI5082073.1"/>
    </source>
</evidence>
<evidence type="ECO:0000256" key="1">
    <source>
        <dbReference type="SAM" id="MobiDB-lite"/>
    </source>
</evidence>